<evidence type="ECO:0000256" key="6">
    <source>
        <dbReference type="ARBA" id="ARBA00022759"/>
    </source>
</evidence>
<feature type="coiled-coil region" evidence="10">
    <location>
        <begin position="16"/>
        <end position="116"/>
    </location>
</feature>
<reference evidence="13 14" key="1">
    <citation type="journal article" date="2019" name="Sci. Rep.">
        <title>Orb-weaving spider Araneus ventricosus genome elucidates the spidroin gene catalogue.</title>
        <authorList>
            <person name="Kono N."/>
            <person name="Nakamura H."/>
            <person name="Ohtoshi R."/>
            <person name="Moran D.A.P."/>
            <person name="Shinohara A."/>
            <person name="Yoshida Y."/>
            <person name="Fujiwara M."/>
            <person name="Mori M."/>
            <person name="Tomita M."/>
            <person name="Arakawa K."/>
        </authorList>
    </citation>
    <scope>NUCLEOTIDE SEQUENCE [LARGE SCALE GENOMIC DNA]</scope>
</reference>
<dbReference type="InterPro" id="IPR012337">
    <property type="entry name" value="RNaseH-like_sf"/>
</dbReference>
<dbReference type="GO" id="GO:0003676">
    <property type="term" value="F:nucleic acid binding"/>
    <property type="evidence" value="ECO:0007669"/>
    <property type="project" value="InterPro"/>
</dbReference>
<keyword evidence="8" id="KW-0695">RNA-directed DNA polymerase</keyword>
<evidence type="ECO:0000313" key="14">
    <source>
        <dbReference type="Proteomes" id="UP000499080"/>
    </source>
</evidence>
<dbReference type="GO" id="GO:0003964">
    <property type="term" value="F:RNA-directed DNA polymerase activity"/>
    <property type="evidence" value="ECO:0007669"/>
    <property type="project" value="UniProtKB-KW"/>
</dbReference>
<protein>
    <recommendedName>
        <fullName evidence="1">RNA-directed DNA polymerase</fullName>
        <ecNumber evidence="1">2.7.7.49</ecNumber>
    </recommendedName>
</protein>
<dbReference type="PROSITE" id="PS50878">
    <property type="entry name" value="RT_POL"/>
    <property type="match status" value="1"/>
</dbReference>
<dbReference type="GO" id="GO:0042575">
    <property type="term" value="C:DNA polymerase complex"/>
    <property type="evidence" value="ECO:0007669"/>
    <property type="project" value="UniProtKB-ARBA"/>
</dbReference>
<evidence type="ECO:0000256" key="4">
    <source>
        <dbReference type="ARBA" id="ARBA00022695"/>
    </source>
</evidence>
<dbReference type="CDD" id="cd09274">
    <property type="entry name" value="RNase_HI_RT_Ty3"/>
    <property type="match status" value="1"/>
</dbReference>
<keyword evidence="9" id="KW-0511">Multifunctional enzyme</keyword>
<evidence type="ECO:0000256" key="10">
    <source>
        <dbReference type="SAM" id="Coils"/>
    </source>
</evidence>
<dbReference type="FunFam" id="3.30.420.10:FF:000032">
    <property type="entry name" value="Retrovirus-related Pol polyprotein from transposon 297-like Protein"/>
    <property type="match status" value="1"/>
</dbReference>
<keyword evidence="2" id="KW-0645">Protease</keyword>
<dbReference type="Pfam" id="PF17919">
    <property type="entry name" value="RT_RNaseH_2"/>
    <property type="match status" value="1"/>
</dbReference>
<dbReference type="FunFam" id="3.10.10.10:FF:000002">
    <property type="entry name" value="Retrovirus-related Pol polyprotein from transposon 17.6-like protein"/>
    <property type="match status" value="1"/>
</dbReference>
<keyword evidence="6" id="KW-0255">Endonuclease</keyword>
<dbReference type="Gene3D" id="3.10.10.10">
    <property type="entry name" value="HIV Type 1 Reverse Transcriptase, subunit A, domain 1"/>
    <property type="match status" value="1"/>
</dbReference>
<evidence type="ECO:0000256" key="2">
    <source>
        <dbReference type="ARBA" id="ARBA00022670"/>
    </source>
</evidence>
<dbReference type="InterPro" id="IPR001584">
    <property type="entry name" value="Integrase_cat-core"/>
</dbReference>
<evidence type="ECO:0000259" key="12">
    <source>
        <dbReference type="PROSITE" id="PS50994"/>
    </source>
</evidence>
<feature type="domain" description="Reverse transcriptase" evidence="11">
    <location>
        <begin position="627"/>
        <end position="806"/>
    </location>
</feature>
<dbReference type="InterPro" id="IPR041577">
    <property type="entry name" value="RT_RNaseH_2"/>
</dbReference>
<dbReference type="InterPro" id="IPR036397">
    <property type="entry name" value="RNaseH_sf"/>
</dbReference>
<keyword evidence="5" id="KW-0540">Nuclease</keyword>
<dbReference type="FunFam" id="3.10.20.370:FF:000001">
    <property type="entry name" value="Retrovirus-related Pol polyprotein from transposon 17.6-like protein"/>
    <property type="match status" value="1"/>
</dbReference>
<proteinExistence type="predicted"/>
<dbReference type="Gene3D" id="2.40.70.10">
    <property type="entry name" value="Acid Proteases"/>
    <property type="match status" value="1"/>
</dbReference>
<keyword evidence="10" id="KW-0175">Coiled coil</keyword>
<dbReference type="CDD" id="cd00303">
    <property type="entry name" value="retropepsin_like"/>
    <property type="match status" value="1"/>
</dbReference>
<dbReference type="PANTHER" id="PTHR37984:SF5">
    <property type="entry name" value="PROTEIN NYNRIN-LIKE"/>
    <property type="match status" value="1"/>
</dbReference>
<dbReference type="Gene3D" id="3.30.70.270">
    <property type="match status" value="2"/>
</dbReference>
<gene>
    <name evidence="13" type="primary">TY3B-I_628</name>
    <name evidence="13" type="ORF">AVEN_160699_1</name>
</gene>
<dbReference type="Pfam" id="PF00078">
    <property type="entry name" value="RVT_1"/>
    <property type="match status" value="1"/>
</dbReference>
<dbReference type="FunFam" id="1.10.340.70:FF:000001">
    <property type="entry name" value="Retrovirus-related Pol polyprotein from transposon gypsy-like Protein"/>
    <property type="match status" value="1"/>
</dbReference>
<dbReference type="Gene3D" id="1.10.340.70">
    <property type="match status" value="1"/>
</dbReference>
<sequence length="1381" mass="157864">MKAGQEEMKAGQEEMKAGLEKKMEAGQERMEQVQEEMKDLIRAGKEEMRTHVESQVKGIKDHVDGCIGRMEEEVQDVKGKIEEVQGEVHMKIEEVKSEVQEKMSDLERRLSDLETRPNNVPANSELMYSRPTVKPLTFDGLTSWKVFKTQFNVVSSTNGWTDFVKASQLVASLRGSAAEVLQGIPADKLTDLTTIEKALESRFGDSHLTQFYRTELKTRRQKPEESLQVLAADVERLMSLAYAECPPDVRESLAAQYFIDAIRDEDTHHSTRLMDAKDLKSALAYSMKYEAARTVSKTSRHARSMEIEDNNSRERDDKLESLFNRLEKLLSSSVDGKKNTPQRKSSVTCWRTDLAQKLKEQLIYTAPSISLKTATGEKTEIRGKLDASLECGSRKFHHRIYVADITDPCILGLDFLQKFNFTVDLEKNEIRTGGEEIPLFSASVQHSKSCSVLAKKRTIIPARSECLIQGVPEVPGQFRYAVTNFPSQVSQKGLLVAATLVDMEMEAIPVRVLNLNNKPKILDKGDVIATCEPVVDIVARPPEFSGAQHLPSTLGNFQILNEEQRTAVRKLLNEFQNLFSTCDADVGRCNMTQHRINTGDHPPIKQYPRRLPLARKEEADHLVKEMVDNGIIEESSGPWASPIVLVKKKDGSTRFCVDYRKLNEITKKDSYPLPRIDDTLDALNGSQWFTTLDLKSGYWQIEIRPEDREKTAFTTGQGLWQFKVMPFGLCNAPATFERLMETVLRGLSSEACLVYLDDIIIVGRTFEEHLNNLRKVFQRLQKANLKLNLKKCRFFQKEVTYLGHVISAEGVKTDPEKIKAVVDWPRPETVHDLRSFLGLCTYYRRFVKNFSTIAKPLHKLTEAKSNFNWTEECEKSFNSLKQALTSSPILTYPRTDKDFILDTDASNEGIGAVLSQNIGNEEHVIAYFSKSLGKPERNYCVTRKELLAIVKSIEHFHHYLYGRKFLLRTDHASLRWRLNFKEPEGQIARWIQRLQEYDFEIQHRKGTSHGNADALSRRPCKESCKQCTNAEKKFGMERDISVKVVTMTTVDPWSSCEFQKAQLEDPAIKPILEKKLNSAERPSWQEIAPESPATKRYWALWDSLHLKDGVLYRKWESDDGNSCRWQLILPKSRIPEVLRETHDSASGGHFGVMKTLSKTRERFYWDRLRADVENWCRECHACGARKGPKTRTKGRLQRYNVGAPFERMALDILGPFPVTTKGNRYVLVLMDYFTKWPEAIPIPDQEASTVAEELVRSWISCYGVPMILHSDQGTNFNSALFTKLCELLGILKTRTTALHPESDGMVERFNRTILNHLSLFVSRNQTDWDTHLPLFLLAYRSAEHEVTGLTPAEILFGRTLRLPCDILLDDRVKRLPRRMNT</sequence>
<dbReference type="InterPro" id="IPR043502">
    <property type="entry name" value="DNA/RNA_pol_sf"/>
</dbReference>
<dbReference type="GO" id="GO:0006508">
    <property type="term" value="P:proteolysis"/>
    <property type="evidence" value="ECO:0007669"/>
    <property type="project" value="UniProtKB-KW"/>
</dbReference>
<accession>A0A4Y2GDB0</accession>
<evidence type="ECO:0000256" key="5">
    <source>
        <dbReference type="ARBA" id="ARBA00022722"/>
    </source>
</evidence>
<dbReference type="Gene3D" id="3.10.20.370">
    <property type="match status" value="1"/>
</dbReference>
<dbReference type="GO" id="GO:0008233">
    <property type="term" value="F:peptidase activity"/>
    <property type="evidence" value="ECO:0007669"/>
    <property type="project" value="UniProtKB-KW"/>
</dbReference>
<dbReference type="FunFam" id="3.10.10.10:FF:000007">
    <property type="entry name" value="Retrovirus-related Pol polyprotein from transposon 17.6-like Protein"/>
    <property type="match status" value="1"/>
</dbReference>
<keyword evidence="7" id="KW-0378">Hydrolase</keyword>
<dbReference type="Pfam" id="PF00665">
    <property type="entry name" value="rve"/>
    <property type="match status" value="1"/>
</dbReference>
<evidence type="ECO:0000256" key="8">
    <source>
        <dbReference type="ARBA" id="ARBA00022918"/>
    </source>
</evidence>
<dbReference type="Pfam" id="PF17921">
    <property type="entry name" value="Integrase_H2C2"/>
    <property type="match status" value="1"/>
</dbReference>
<dbReference type="FunFam" id="3.30.70.270:FF:000020">
    <property type="entry name" value="Transposon Tf2-6 polyprotein-like Protein"/>
    <property type="match status" value="1"/>
</dbReference>
<name>A0A4Y2GDB0_ARAVE</name>
<evidence type="ECO:0000259" key="11">
    <source>
        <dbReference type="PROSITE" id="PS50878"/>
    </source>
</evidence>
<dbReference type="GO" id="GO:0004519">
    <property type="term" value="F:endonuclease activity"/>
    <property type="evidence" value="ECO:0007669"/>
    <property type="project" value="UniProtKB-KW"/>
</dbReference>
<dbReference type="Proteomes" id="UP000499080">
    <property type="component" value="Unassembled WGS sequence"/>
</dbReference>
<dbReference type="InterPro" id="IPR041588">
    <property type="entry name" value="Integrase_H2C2"/>
</dbReference>
<dbReference type="EC" id="2.7.7.49" evidence="1"/>
<organism evidence="13 14">
    <name type="scientific">Araneus ventricosus</name>
    <name type="common">Orbweaver spider</name>
    <name type="synonym">Epeira ventricosa</name>
    <dbReference type="NCBI Taxonomy" id="182803"/>
    <lineage>
        <taxon>Eukaryota</taxon>
        <taxon>Metazoa</taxon>
        <taxon>Ecdysozoa</taxon>
        <taxon>Arthropoda</taxon>
        <taxon>Chelicerata</taxon>
        <taxon>Arachnida</taxon>
        <taxon>Araneae</taxon>
        <taxon>Araneomorphae</taxon>
        <taxon>Entelegynae</taxon>
        <taxon>Araneoidea</taxon>
        <taxon>Araneidae</taxon>
        <taxon>Araneus</taxon>
    </lineage>
</organism>
<keyword evidence="4" id="KW-0548">Nucleotidyltransferase</keyword>
<dbReference type="GO" id="GO:0015074">
    <property type="term" value="P:DNA integration"/>
    <property type="evidence" value="ECO:0007669"/>
    <property type="project" value="InterPro"/>
</dbReference>
<dbReference type="CDD" id="cd01647">
    <property type="entry name" value="RT_LTR"/>
    <property type="match status" value="1"/>
</dbReference>
<evidence type="ECO:0000256" key="1">
    <source>
        <dbReference type="ARBA" id="ARBA00012493"/>
    </source>
</evidence>
<evidence type="ECO:0000256" key="7">
    <source>
        <dbReference type="ARBA" id="ARBA00022801"/>
    </source>
</evidence>
<dbReference type="Gene3D" id="3.30.420.10">
    <property type="entry name" value="Ribonuclease H-like superfamily/Ribonuclease H"/>
    <property type="match status" value="1"/>
</dbReference>
<dbReference type="SUPFAM" id="SSF53098">
    <property type="entry name" value="Ribonuclease H-like"/>
    <property type="match status" value="1"/>
</dbReference>
<dbReference type="SUPFAM" id="SSF56672">
    <property type="entry name" value="DNA/RNA polymerases"/>
    <property type="match status" value="1"/>
</dbReference>
<keyword evidence="3" id="KW-0808">Transferase</keyword>
<keyword evidence="14" id="KW-1185">Reference proteome</keyword>
<dbReference type="InterPro" id="IPR000477">
    <property type="entry name" value="RT_dom"/>
</dbReference>
<evidence type="ECO:0000256" key="9">
    <source>
        <dbReference type="ARBA" id="ARBA00023268"/>
    </source>
</evidence>
<comment type="caution">
    <text evidence="13">The sequence shown here is derived from an EMBL/GenBank/DDBJ whole genome shotgun (WGS) entry which is preliminary data.</text>
</comment>
<dbReference type="InterPro" id="IPR050951">
    <property type="entry name" value="Retrovirus_Pol_polyprotein"/>
</dbReference>
<dbReference type="InterPro" id="IPR043128">
    <property type="entry name" value="Rev_trsase/Diguanyl_cyclase"/>
</dbReference>
<dbReference type="PROSITE" id="PS50994">
    <property type="entry name" value="INTEGRASE"/>
    <property type="match status" value="1"/>
</dbReference>
<dbReference type="EMBL" id="BGPR01098840">
    <property type="protein sequence ID" value="GBM50588.1"/>
    <property type="molecule type" value="Genomic_DNA"/>
</dbReference>
<dbReference type="PANTHER" id="PTHR37984">
    <property type="entry name" value="PROTEIN CBG26694"/>
    <property type="match status" value="1"/>
</dbReference>
<dbReference type="SUPFAM" id="SSF58113">
    <property type="entry name" value="Apolipoprotein A-I"/>
    <property type="match status" value="1"/>
</dbReference>
<feature type="domain" description="Integrase catalytic" evidence="12">
    <location>
        <begin position="1200"/>
        <end position="1359"/>
    </location>
</feature>
<dbReference type="InterPro" id="IPR021109">
    <property type="entry name" value="Peptidase_aspartic_dom_sf"/>
</dbReference>
<evidence type="ECO:0000313" key="13">
    <source>
        <dbReference type="EMBL" id="GBM50588.1"/>
    </source>
</evidence>
<dbReference type="Gene3D" id="1.20.120.20">
    <property type="entry name" value="Apolipoprotein"/>
    <property type="match status" value="1"/>
</dbReference>
<evidence type="ECO:0000256" key="3">
    <source>
        <dbReference type="ARBA" id="ARBA00022679"/>
    </source>
</evidence>